<dbReference type="EMBL" id="MN062187">
    <property type="protein sequence ID" value="QEG09320.1"/>
    <property type="molecule type" value="Genomic_DNA"/>
</dbReference>
<keyword evidence="2" id="KW-0812">Transmembrane</keyword>
<protein>
    <submittedName>
        <fullName evidence="3">I-spanin</fullName>
    </submittedName>
</protein>
<evidence type="ECO:0000313" key="3">
    <source>
        <dbReference type="EMBL" id="QEG09320.1"/>
    </source>
</evidence>
<evidence type="ECO:0000256" key="2">
    <source>
        <dbReference type="SAM" id="Phobius"/>
    </source>
</evidence>
<keyword evidence="2" id="KW-0472">Membrane</keyword>
<evidence type="ECO:0000256" key="1">
    <source>
        <dbReference type="SAM" id="MobiDB-lite"/>
    </source>
</evidence>
<feature type="compositionally biased region" description="Basic and acidic residues" evidence="1">
    <location>
        <begin position="62"/>
        <end position="72"/>
    </location>
</feature>
<name>A0A5B9NB91_9CAUD</name>
<feature type="compositionally biased region" description="Polar residues" evidence="1">
    <location>
        <begin position="73"/>
        <end position="82"/>
    </location>
</feature>
<proteinExistence type="predicted"/>
<reference evidence="4" key="1">
    <citation type="submission" date="2019-06" db="EMBL/GenBank/DDBJ databases">
        <title>Complete Genome Sequence of Xanthomonas spp. Siphophage Samson.</title>
        <authorList>
            <person name="Clark S."/>
            <person name="Le T."/>
            <person name="Moreland R."/>
            <person name="Gonzalez C.F."/>
            <person name="Liu M."/>
            <person name="Ramsey J."/>
        </authorList>
    </citation>
    <scope>NUCLEOTIDE SEQUENCE [LARGE SCALE GENOMIC DNA]</scope>
</reference>
<gene>
    <name evidence="3" type="ORF">Samson_004</name>
</gene>
<evidence type="ECO:0000313" key="4">
    <source>
        <dbReference type="Proteomes" id="UP000323235"/>
    </source>
</evidence>
<keyword evidence="4" id="KW-1185">Reference proteome</keyword>
<feature type="region of interest" description="Disordered" evidence="1">
    <location>
        <begin position="62"/>
        <end position="87"/>
    </location>
</feature>
<organism evidence="3 4">
    <name type="scientific">Xanthomonas phage Samson</name>
    <dbReference type="NCBI Taxonomy" id="2596676"/>
    <lineage>
        <taxon>Viruses</taxon>
        <taxon>Duplodnaviria</taxon>
        <taxon>Heunggongvirae</taxon>
        <taxon>Uroviricota</taxon>
        <taxon>Caudoviricetes</taxon>
        <taxon>Jondennisvirinae</taxon>
        <taxon>Septimatrevirus</taxon>
        <taxon>Septimatrevirus samson</taxon>
    </lineage>
</organism>
<accession>A0A5B9NB91</accession>
<feature type="transmembrane region" description="Helical" evidence="2">
    <location>
        <begin position="12"/>
        <end position="32"/>
    </location>
</feature>
<sequence length="104" mass="11488">MWAIIVAGAKRFGGWILAALSFLAMLVTVWLTSRKVGKSEGQAEAAEQRAADREAIAVREVNEAREASERQTKAVQNANEVASDNAVIDDDDVSKRLRDEWSRD</sequence>
<dbReference type="Proteomes" id="UP000323235">
    <property type="component" value="Segment"/>
</dbReference>
<keyword evidence="2" id="KW-1133">Transmembrane helix</keyword>